<dbReference type="InterPro" id="IPR012338">
    <property type="entry name" value="Beta-lactam/transpept-like"/>
</dbReference>
<dbReference type="PANTHER" id="PTHR12544">
    <property type="entry name" value="GLUTAMINASE"/>
    <property type="match status" value="1"/>
</dbReference>
<reference evidence="7 8" key="1">
    <citation type="submission" date="2018-06" db="EMBL/GenBank/DDBJ databases">
        <title>Genome conservation of Clostridium tetani.</title>
        <authorList>
            <person name="Bruggemann H."/>
            <person name="Popoff M.R."/>
        </authorList>
    </citation>
    <scope>NUCLEOTIDE SEQUENCE [LARGE SCALE GENOMIC DNA]</scope>
    <source>
        <strain evidence="7 8">2017.061</strain>
    </source>
</reference>
<dbReference type="SUPFAM" id="SSF56601">
    <property type="entry name" value="beta-lactamase/transpeptidase-like"/>
    <property type="match status" value="1"/>
</dbReference>
<comment type="similarity">
    <text evidence="1 6">Belongs to the glutaminase family.</text>
</comment>
<dbReference type="GO" id="GO:0004359">
    <property type="term" value="F:glutaminase activity"/>
    <property type="evidence" value="ECO:0007669"/>
    <property type="project" value="UniProtKB-UniRule"/>
</dbReference>
<dbReference type="Proteomes" id="UP000290921">
    <property type="component" value="Unassembled WGS sequence"/>
</dbReference>
<evidence type="ECO:0000256" key="4">
    <source>
        <dbReference type="ARBA" id="ARBA00022801"/>
    </source>
</evidence>
<keyword evidence="4 6" id="KW-0378">Hydrolase</keyword>
<feature type="binding site" evidence="6">
    <location>
        <position position="242"/>
    </location>
    <ligand>
        <name>substrate</name>
    </ligand>
</feature>
<dbReference type="AlphaFoldDB" id="A0A4Q0V8V2"/>
<feature type="binding site" evidence="6">
    <location>
        <position position="159"/>
    </location>
    <ligand>
        <name>substrate</name>
    </ligand>
</feature>
<dbReference type="GO" id="GO:0006543">
    <property type="term" value="P:L-glutamine catabolic process"/>
    <property type="evidence" value="ECO:0007669"/>
    <property type="project" value="TreeGrafter"/>
</dbReference>
<feature type="binding site" evidence="6">
    <location>
        <position position="166"/>
    </location>
    <ligand>
        <name>substrate</name>
    </ligand>
</feature>
<sequence length="306" mass="33036">MMQSKIESIIEECRKYTREGEVASYIPELKKADKDALGIYIDKLDGNEFCAGDYDTKFTIQSISKIIALIIAIMDNGMEKVLSKVGVEPSAYSFNSIVTLEVKNANKPLNPMINAGAIATVSLIRGNSPEEVIERILEFTKKVTGNKNIKVNEEVYQSEKKTGDRNRSLAYFMKGTGVIEKDVEKVLDAYFQQCSIEVTCKDIAKIASFLANDGVIPSTGERIIPAEVAKIVKAVMVTCGMYDASGSFAVKVGIPSKSGVGGGILATVPGVMGIGVFGPALDKKGNSIAGVKILERLSEELNLSIF</sequence>
<dbReference type="EC" id="3.5.1.2" evidence="3 6"/>
<dbReference type="Pfam" id="PF04960">
    <property type="entry name" value="Glutaminase"/>
    <property type="match status" value="1"/>
</dbReference>
<proteinExistence type="inferred from homology"/>
<evidence type="ECO:0000313" key="7">
    <source>
        <dbReference type="EMBL" id="RXI45054.1"/>
    </source>
</evidence>
<gene>
    <name evidence="6 7" type="primary">glsA</name>
    <name evidence="7" type="ORF">DP130_12440</name>
</gene>
<organism evidence="7 8">
    <name type="scientific">Clostridium tetani</name>
    <dbReference type="NCBI Taxonomy" id="1513"/>
    <lineage>
        <taxon>Bacteria</taxon>
        <taxon>Bacillati</taxon>
        <taxon>Bacillota</taxon>
        <taxon>Clostridia</taxon>
        <taxon>Eubacteriales</taxon>
        <taxon>Clostridiaceae</taxon>
        <taxon>Clostridium</taxon>
    </lineage>
</organism>
<dbReference type="NCBIfam" id="TIGR03814">
    <property type="entry name" value="Gln_ase"/>
    <property type="match status" value="1"/>
</dbReference>
<dbReference type="HAMAP" id="MF_00313">
    <property type="entry name" value="Glutaminase"/>
    <property type="match status" value="1"/>
</dbReference>
<evidence type="ECO:0000256" key="1">
    <source>
        <dbReference type="ARBA" id="ARBA00011076"/>
    </source>
</evidence>
<name>A0A4Q0V8V2_CLOTA</name>
<protein>
    <recommendedName>
        <fullName evidence="3 6">Glutaminase</fullName>
        <ecNumber evidence="3 6">3.5.1.2</ecNumber>
    </recommendedName>
</protein>
<feature type="binding site" evidence="6">
    <location>
        <position position="114"/>
    </location>
    <ligand>
        <name>substrate</name>
    </ligand>
</feature>
<evidence type="ECO:0000313" key="8">
    <source>
        <dbReference type="Proteomes" id="UP000290921"/>
    </source>
</evidence>
<comment type="caution">
    <text evidence="7">The sequence shown here is derived from an EMBL/GenBank/DDBJ whole genome shotgun (WGS) entry which is preliminary data.</text>
</comment>
<dbReference type="InterPro" id="IPR015868">
    <property type="entry name" value="Glutaminase"/>
</dbReference>
<comment type="catalytic activity">
    <reaction evidence="5 6">
        <text>L-glutamine + H2O = L-glutamate + NH4(+)</text>
        <dbReference type="Rhea" id="RHEA:15889"/>
        <dbReference type="ChEBI" id="CHEBI:15377"/>
        <dbReference type="ChEBI" id="CHEBI:28938"/>
        <dbReference type="ChEBI" id="CHEBI:29985"/>
        <dbReference type="ChEBI" id="CHEBI:58359"/>
        <dbReference type="EC" id="3.5.1.2"/>
    </reaction>
</comment>
<dbReference type="FunFam" id="3.40.710.10:FF:000005">
    <property type="entry name" value="Glutaminase"/>
    <property type="match status" value="1"/>
</dbReference>
<feature type="binding site" evidence="6">
    <location>
        <position position="190"/>
    </location>
    <ligand>
        <name>substrate</name>
    </ligand>
</feature>
<evidence type="ECO:0000256" key="5">
    <source>
        <dbReference type="ARBA" id="ARBA00049534"/>
    </source>
</evidence>
<feature type="binding site" evidence="6">
    <location>
        <position position="260"/>
    </location>
    <ligand>
        <name>substrate</name>
    </ligand>
</feature>
<evidence type="ECO:0000256" key="3">
    <source>
        <dbReference type="ARBA" id="ARBA00012918"/>
    </source>
</evidence>
<evidence type="ECO:0000256" key="6">
    <source>
        <dbReference type="HAMAP-Rule" id="MF_00313"/>
    </source>
</evidence>
<feature type="binding site" evidence="6">
    <location>
        <position position="62"/>
    </location>
    <ligand>
        <name>substrate</name>
    </ligand>
</feature>
<dbReference type="PANTHER" id="PTHR12544:SF29">
    <property type="entry name" value="GLUTAMINASE"/>
    <property type="match status" value="1"/>
</dbReference>
<dbReference type="GO" id="GO:0006537">
    <property type="term" value="P:glutamate biosynthetic process"/>
    <property type="evidence" value="ECO:0007669"/>
    <property type="project" value="TreeGrafter"/>
</dbReference>
<comment type="subunit">
    <text evidence="2 6">Homotetramer.</text>
</comment>
<dbReference type="Gene3D" id="3.40.710.10">
    <property type="entry name" value="DD-peptidase/beta-lactamase superfamily"/>
    <property type="match status" value="1"/>
</dbReference>
<dbReference type="EMBL" id="QMAP01000014">
    <property type="protein sequence ID" value="RXI45054.1"/>
    <property type="molecule type" value="Genomic_DNA"/>
</dbReference>
<accession>A0A4Q0V8V2</accession>
<evidence type="ECO:0000256" key="2">
    <source>
        <dbReference type="ARBA" id="ARBA00011881"/>
    </source>
</evidence>
<keyword evidence="6" id="KW-0007">Acetylation</keyword>